<dbReference type="AlphaFoldDB" id="A0AAV5W7Q8"/>
<reference evidence="1" key="1">
    <citation type="submission" date="2023-10" db="EMBL/GenBank/DDBJ databases">
        <title>Genome assembly of Pristionchus species.</title>
        <authorList>
            <person name="Yoshida K."/>
            <person name="Sommer R.J."/>
        </authorList>
    </citation>
    <scope>NUCLEOTIDE SEQUENCE</scope>
    <source>
        <strain evidence="1">RS5133</strain>
    </source>
</reference>
<organism evidence="1 2">
    <name type="scientific">Pristionchus fissidentatus</name>
    <dbReference type="NCBI Taxonomy" id="1538716"/>
    <lineage>
        <taxon>Eukaryota</taxon>
        <taxon>Metazoa</taxon>
        <taxon>Ecdysozoa</taxon>
        <taxon>Nematoda</taxon>
        <taxon>Chromadorea</taxon>
        <taxon>Rhabditida</taxon>
        <taxon>Rhabditina</taxon>
        <taxon>Diplogasteromorpha</taxon>
        <taxon>Diplogasteroidea</taxon>
        <taxon>Neodiplogasteridae</taxon>
        <taxon>Pristionchus</taxon>
    </lineage>
</organism>
<sequence length="175" mass="19908">MTLQEPVSCDIKLCDIKARAFCPKEDQIKDDSDLLATLKNKNTVIFISAIDGITTEGLFILYQKIRHGEVDAKRVNLITTEKVWGGFLNLASEDKFQKRLIVSFPASGYICLLNGNFELHWSTKDSRNNQGGRNVAISLYDDEKKWEQRKNELFGENSIYVVDQTDNVDLKGSDR</sequence>
<accession>A0AAV5W7Q8</accession>
<comment type="caution">
    <text evidence="1">The sequence shown here is derived from an EMBL/GenBank/DDBJ whole genome shotgun (WGS) entry which is preliminary data.</text>
</comment>
<gene>
    <name evidence="1" type="ORF">PFISCL1PPCAC_19159</name>
</gene>
<dbReference type="Proteomes" id="UP001432322">
    <property type="component" value="Unassembled WGS sequence"/>
</dbReference>
<evidence type="ECO:0000313" key="1">
    <source>
        <dbReference type="EMBL" id="GMT27862.1"/>
    </source>
</evidence>
<keyword evidence="2" id="KW-1185">Reference proteome</keyword>
<evidence type="ECO:0000313" key="2">
    <source>
        <dbReference type="Proteomes" id="UP001432322"/>
    </source>
</evidence>
<name>A0AAV5W7Q8_9BILA</name>
<dbReference type="EMBL" id="BTSY01000005">
    <property type="protein sequence ID" value="GMT27862.1"/>
    <property type="molecule type" value="Genomic_DNA"/>
</dbReference>
<proteinExistence type="predicted"/>
<protein>
    <submittedName>
        <fullName evidence="1">Uncharacterized protein</fullName>
    </submittedName>
</protein>